<dbReference type="EMBL" id="FNKB01000001">
    <property type="protein sequence ID" value="SDQ32978.1"/>
    <property type="molecule type" value="Genomic_DNA"/>
</dbReference>
<dbReference type="AlphaFoldDB" id="A0A1H0ZZZ0"/>
<reference evidence="2 3" key="1">
    <citation type="submission" date="2016-10" db="EMBL/GenBank/DDBJ databases">
        <authorList>
            <person name="de Groot N.N."/>
        </authorList>
    </citation>
    <scope>NUCLEOTIDE SEQUENCE [LARGE SCALE GENOMIC DNA]</scope>
    <source>
        <strain evidence="2 3">DSM 22788</strain>
    </source>
</reference>
<dbReference type="InterPro" id="IPR057204">
    <property type="entry name" value="DUF7882"/>
</dbReference>
<evidence type="ECO:0000313" key="3">
    <source>
        <dbReference type="Proteomes" id="UP000182690"/>
    </source>
</evidence>
<dbReference type="STRING" id="1079994.SAMN04488565_2216"/>
<gene>
    <name evidence="2" type="ORF">SAMN04488565_2216</name>
</gene>
<evidence type="ECO:0000313" key="2">
    <source>
        <dbReference type="EMBL" id="SDQ32978.1"/>
    </source>
</evidence>
<dbReference type="Proteomes" id="UP000182690">
    <property type="component" value="Unassembled WGS sequence"/>
</dbReference>
<name>A0A1H0ZZZ0_9MICO</name>
<accession>A0A1H0ZZZ0</accession>
<dbReference type="Pfam" id="PF25355">
    <property type="entry name" value="DUF7882"/>
    <property type="match status" value="1"/>
</dbReference>
<protein>
    <recommendedName>
        <fullName evidence="1">DUF7882 domain-containing protein</fullName>
    </recommendedName>
</protein>
<evidence type="ECO:0000259" key="1">
    <source>
        <dbReference type="Pfam" id="PF25355"/>
    </source>
</evidence>
<proteinExistence type="predicted"/>
<sequence length="108" mass="12529">MGHLVYDGRSYEFEDRLLVHLQIVIQQKLAKQEHFFFTWHPSGRPDNEMTIWVSPHVHLGFRYSGSRHPKTSKAWLVALNAISYSPRGLIAVGEEEAARYLRENPGVR</sequence>
<dbReference type="OrthoDB" id="5123855at2"/>
<organism evidence="2 3">
    <name type="scientific">Leucobacter chromiiresistens</name>
    <dbReference type="NCBI Taxonomy" id="1079994"/>
    <lineage>
        <taxon>Bacteria</taxon>
        <taxon>Bacillati</taxon>
        <taxon>Actinomycetota</taxon>
        <taxon>Actinomycetes</taxon>
        <taxon>Micrococcales</taxon>
        <taxon>Microbacteriaceae</taxon>
        <taxon>Leucobacter</taxon>
    </lineage>
</organism>
<feature type="domain" description="DUF7882" evidence="1">
    <location>
        <begin position="1"/>
        <end position="92"/>
    </location>
</feature>